<evidence type="ECO:0000256" key="3">
    <source>
        <dbReference type="ARBA" id="ARBA00022553"/>
    </source>
</evidence>
<dbReference type="SUPFAM" id="SSF52777">
    <property type="entry name" value="CoA-dependent acyltransferases"/>
    <property type="match status" value="3"/>
</dbReference>
<dbReference type="InterPro" id="IPR010037">
    <property type="entry name" value="FkbH_domain"/>
</dbReference>
<dbReference type="GO" id="GO:0043041">
    <property type="term" value="P:amino acid activation for nonribosomal peptide biosynthetic process"/>
    <property type="evidence" value="ECO:0007669"/>
    <property type="project" value="TreeGrafter"/>
</dbReference>
<feature type="region of interest" description="Disordered" evidence="4">
    <location>
        <begin position="636"/>
        <end position="673"/>
    </location>
</feature>
<proteinExistence type="predicted"/>
<keyword evidence="7" id="KW-1185">Reference proteome</keyword>
<dbReference type="NCBIfam" id="TIGR01681">
    <property type="entry name" value="HAD-SF-IIIC"/>
    <property type="match status" value="1"/>
</dbReference>
<sequence>MTAGHAMTADDSSQGRRTGRTSPGAGGDPLATTSSQDWRAGWTRPDPGGSRTRAAVTVPVCPAPTWEAARGQADPEDLQRTVFAFLLAVNSGCAVVHTADGGRGPDGPRGQADVLTLGIEGERSLHALAESWTRTPARRHPDDPLDLMRRTLRICELPEFAFRVDRHTGVPPAAGHPLSCLVWVGDDGVEWTLTARRDIADEGVLRAFAGQAAAVIRALADHPGASAEATAGRVPQLFFDIRLLAAAGFTEVAAALHAWGAAIDLPVRVRRIEPEETRAPERETGRLRPASRGANLVVAGPGVGWSPVVGGHDAGGPAGTLPDGRPVAEMNANETRELYDEIVVRRRYLRHGLRVCDGDHVVDVGANIGLFTLFAAAEAENVRVTAFEPVSAVAEALRSNIDRYRVNATVSAVALGETRGERTITFYPHSSLQSGFHTDADADEEIIKGYARHRTAADGRITPDMREDVERALATTVRTRTTGRRLHRVPVIRLSDWIRDRRVERIHLLKIDAERAEEEVLAGIADEHWHLIDQIVAEVHDVGGRLARIGATLDRHGFDTVVEQDALFTGSEIFMLYAWRRGVPRRDASWLARQADAAAHWARVSSLPLYVTVPPGTTPSDERQVRDAAAARGLSFVGPRPAAGHPGPATGRPSPAQAGHATATAPTVSAATASVPTSAPTASAALELAEALLRTMTAVERPVTKAVLVDADNTLWGGVCGEIGPENVDVGGPYRRVQEFLLAQARSGRALCLCSRNNPEDVAAVFAAHPGMPLTLGDFTLVRADWGPKSATVSAVAAELGFAAESLVFIDDSPAERTEVALAHPALTVVDLPDDPHAFPEALHATWQLDIPPGTAEDRSRLRSFAHEARRREAAAAASTVADYLAQLELDVQVTDAEDGEADRISQLAARTTQFNLLLRRHTPGSVRQLIARGAVALSVRARDRFGDYGLVGFVSADPDPDGDGDGDTLRVRDFFLSCRALGRNVEWRMLRALAERATATGLRGIDLHAVPGPRNRPALDFVRAAHTLLAARPGGAAGPVDASAASRLDWRRVQQAAPGTAPAPAPPGAPDTMSPRPRWPVSPHAARVAEAAHAGPVSRPGPANTPYVAAETDTERRITEVWEDVLGVRPIGVHDDLFSLGCDSVTAALISTRLHRDHGMDVPADRLLGTPTVRGVAHLAAAGRRPAARRGEPAGTGDGSRAASYGQRRIWAAEMIGGRGNAQIIPLVHRVRGPLDLDRLRGALAAVVARHPALATVLTARDGVLVQRPCPQEFRLPVTDLTAVPARQRDREIERACTEFLSRAFDLERDLMLRAAVLVLGPADHVLLMALHHSAADGWSVDLVQRDLTSAYADPGPPAPPGPPFSDYSDHVLRRRRRQEFDEAVTAVLASLPGAGTARWDARGGGPVDPRHIRFPLGEPLIRRVRTLAQGLPATPFTVYLAAYQLLLAATTGTDTVVTGVPVANRADPAFSGTVGFVANLVPVPARVDWSAGIADHLTAAAHETAGALEHAEVPYGLVARRAPAPLFDTMFTLQPPPVHPLSLPGCAVTRAEPAVWPLPYPLMLDVWEHADGGTGLLRFDASADTPVPAGWVAEAYPLVLEAFCALPELALHRLRALLLPQVSEARDLVRQRLRAMRGGGR</sequence>
<keyword evidence="6" id="KW-0489">Methyltransferase</keyword>
<dbReference type="InterPro" id="IPR009081">
    <property type="entry name" value="PP-bd_ACP"/>
</dbReference>
<comment type="cofactor">
    <cofactor evidence="1">
        <name>pantetheine 4'-phosphate</name>
        <dbReference type="ChEBI" id="CHEBI:47942"/>
    </cofactor>
</comment>
<dbReference type="GO" id="GO:0031177">
    <property type="term" value="F:phosphopantetheine binding"/>
    <property type="evidence" value="ECO:0007669"/>
    <property type="project" value="InterPro"/>
</dbReference>
<dbReference type="Pfam" id="PF00668">
    <property type="entry name" value="Condensation"/>
    <property type="match status" value="1"/>
</dbReference>
<dbReference type="SMART" id="SM00823">
    <property type="entry name" value="PKS_PP"/>
    <property type="match status" value="1"/>
</dbReference>
<evidence type="ECO:0000256" key="2">
    <source>
        <dbReference type="ARBA" id="ARBA00022450"/>
    </source>
</evidence>
<evidence type="ECO:0000256" key="4">
    <source>
        <dbReference type="SAM" id="MobiDB-lite"/>
    </source>
</evidence>
<feature type="compositionally biased region" description="Low complexity" evidence="4">
    <location>
        <begin position="638"/>
        <end position="653"/>
    </location>
</feature>
<organism evidence="6 7">
    <name type="scientific">Streptosporangium becharense</name>
    <dbReference type="NCBI Taxonomy" id="1816182"/>
    <lineage>
        <taxon>Bacteria</taxon>
        <taxon>Bacillati</taxon>
        <taxon>Actinomycetota</taxon>
        <taxon>Actinomycetes</taxon>
        <taxon>Streptosporangiales</taxon>
        <taxon>Streptosporangiaceae</taxon>
        <taxon>Streptosporangium</taxon>
    </lineage>
</organism>
<dbReference type="InterPro" id="IPR010033">
    <property type="entry name" value="HAD_SF_ppase_IIIC"/>
</dbReference>
<dbReference type="PANTHER" id="PTHR45527:SF1">
    <property type="entry name" value="FATTY ACID SYNTHASE"/>
    <property type="match status" value="1"/>
</dbReference>
<reference evidence="6 7" key="1">
    <citation type="submission" date="2020-08" db="EMBL/GenBank/DDBJ databases">
        <title>Sequencing the genomes of 1000 actinobacteria strains.</title>
        <authorList>
            <person name="Klenk H.-P."/>
        </authorList>
    </citation>
    <scope>NUCLEOTIDE SEQUENCE [LARGE SCALE GENOMIC DNA]</scope>
    <source>
        <strain evidence="6 7">DSM 46887</strain>
    </source>
</reference>
<dbReference type="InterPro" id="IPR036412">
    <property type="entry name" value="HAD-like_sf"/>
</dbReference>
<dbReference type="InterPro" id="IPR006342">
    <property type="entry name" value="FkbM_mtfrase"/>
</dbReference>
<dbReference type="GO" id="GO:0008610">
    <property type="term" value="P:lipid biosynthetic process"/>
    <property type="evidence" value="ECO:0007669"/>
    <property type="project" value="UniProtKB-ARBA"/>
</dbReference>
<evidence type="ECO:0000313" key="7">
    <source>
        <dbReference type="Proteomes" id="UP000540685"/>
    </source>
</evidence>
<dbReference type="Gene3D" id="3.30.559.10">
    <property type="entry name" value="Chloramphenicol acetyltransferase-like domain"/>
    <property type="match status" value="1"/>
</dbReference>
<feature type="compositionally biased region" description="Low complexity" evidence="4">
    <location>
        <begin position="661"/>
        <end position="673"/>
    </location>
</feature>
<dbReference type="RefSeq" id="WP_184540456.1">
    <property type="nucleotide sequence ID" value="NZ_JACHMP010000001.1"/>
</dbReference>
<keyword evidence="3" id="KW-0597">Phosphoprotein</keyword>
<name>A0A7W9IBU6_9ACTN</name>
<dbReference type="Gene3D" id="3.30.559.30">
    <property type="entry name" value="Nonribosomal peptide synthetase, condensation domain"/>
    <property type="match status" value="1"/>
</dbReference>
<feature type="region of interest" description="Disordered" evidence="4">
    <location>
        <begin position="1056"/>
        <end position="1082"/>
    </location>
</feature>
<dbReference type="InterPro" id="IPR029063">
    <property type="entry name" value="SAM-dependent_MTases_sf"/>
</dbReference>
<feature type="compositionally biased region" description="Pro residues" evidence="4">
    <location>
        <begin position="1356"/>
        <end position="1365"/>
    </location>
</feature>
<feature type="region of interest" description="Disordered" evidence="4">
    <location>
        <begin position="1"/>
        <end position="54"/>
    </location>
</feature>
<keyword evidence="6" id="KW-0808">Transferase</keyword>
<dbReference type="InterPro" id="IPR016181">
    <property type="entry name" value="Acyl_CoA_acyltransferase"/>
</dbReference>
<dbReference type="PANTHER" id="PTHR45527">
    <property type="entry name" value="NONRIBOSOMAL PEPTIDE SYNTHETASE"/>
    <property type="match status" value="1"/>
</dbReference>
<dbReference type="SUPFAM" id="SSF47336">
    <property type="entry name" value="ACP-like"/>
    <property type="match status" value="1"/>
</dbReference>
<dbReference type="GO" id="GO:0008168">
    <property type="term" value="F:methyltransferase activity"/>
    <property type="evidence" value="ECO:0007669"/>
    <property type="project" value="UniProtKB-KW"/>
</dbReference>
<feature type="domain" description="Carrier" evidence="5">
    <location>
        <begin position="1110"/>
        <end position="1185"/>
    </location>
</feature>
<dbReference type="GO" id="GO:0032259">
    <property type="term" value="P:methylation"/>
    <property type="evidence" value="ECO:0007669"/>
    <property type="project" value="UniProtKB-KW"/>
</dbReference>
<feature type="region of interest" description="Disordered" evidence="4">
    <location>
        <begin position="1351"/>
        <end position="1370"/>
    </location>
</feature>
<dbReference type="Gene3D" id="1.10.1200.10">
    <property type="entry name" value="ACP-like"/>
    <property type="match status" value="1"/>
</dbReference>
<dbReference type="NCBIfam" id="TIGR01444">
    <property type="entry name" value="fkbM_fam"/>
    <property type="match status" value="1"/>
</dbReference>
<dbReference type="PROSITE" id="PS50075">
    <property type="entry name" value="CARRIER"/>
    <property type="match status" value="1"/>
</dbReference>
<dbReference type="Pfam" id="PF00550">
    <property type="entry name" value="PP-binding"/>
    <property type="match status" value="1"/>
</dbReference>
<dbReference type="InterPro" id="IPR020806">
    <property type="entry name" value="PKS_PP-bd"/>
</dbReference>
<dbReference type="GO" id="GO:0005737">
    <property type="term" value="C:cytoplasm"/>
    <property type="evidence" value="ECO:0007669"/>
    <property type="project" value="TreeGrafter"/>
</dbReference>
<dbReference type="InterPro" id="IPR036736">
    <property type="entry name" value="ACP-like_sf"/>
</dbReference>
<dbReference type="NCBIfam" id="TIGR01686">
    <property type="entry name" value="FkbH"/>
    <property type="match status" value="1"/>
</dbReference>
<dbReference type="SUPFAM" id="SSF56784">
    <property type="entry name" value="HAD-like"/>
    <property type="match status" value="1"/>
</dbReference>
<dbReference type="Proteomes" id="UP000540685">
    <property type="component" value="Unassembled WGS sequence"/>
</dbReference>
<accession>A0A7W9IBU6</accession>
<dbReference type="SUPFAM" id="SSF53335">
    <property type="entry name" value="S-adenosyl-L-methionine-dependent methyltransferases"/>
    <property type="match status" value="1"/>
</dbReference>
<comment type="caution">
    <text evidence="6">The sequence shown here is derived from an EMBL/GenBank/DDBJ whole genome shotgun (WGS) entry which is preliminary data.</text>
</comment>
<dbReference type="Gene3D" id="3.40.50.1000">
    <property type="entry name" value="HAD superfamily/HAD-like"/>
    <property type="match status" value="1"/>
</dbReference>
<dbReference type="InterPro" id="IPR023214">
    <property type="entry name" value="HAD_sf"/>
</dbReference>
<feature type="region of interest" description="Disordered" evidence="4">
    <location>
        <begin position="1181"/>
        <end position="1203"/>
    </location>
</feature>
<evidence type="ECO:0000259" key="5">
    <source>
        <dbReference type="PROSITE" id="PS50075"/>
    </source>
</evidence>
<dbReference type="Pfam" id="PF05050">
    <property type="entry name" value="Methyltransf_21"/>
    <property type="match status" value="1"/>
</dbReference>
<evidence type="ECO:0000256" key="1">
    <source>
        <dbReference type="ARBA" id="ARBA00001957"/>
    </source>
</evidence>
<dbReference type="InterPro" id="IPR023213">
    <property type="entry name" value="CAT-like_dom_sf"/>
</dbReference>
<evidence type="ECO:0000313" key="6">
    <source>
        <dbReference type="EMBL" id="MBB5817314.1"/>
    </source>
</evidence>
<gene>
    <name evidence="6" type="ORF">F4562_000376</name>
</gene>
<protein>
    <submittedName>
        <fullName evidence="6">FkbH-like protein/FkbM family methyltransferase</fullName>
    </submittedName>
</protein>
<dbReference type="SUPFAM" id="SSF55729">
    <property type="entry name" value="Acyl-CoA N-acyltransferases (Nat)"/>
    <property type="match status" value="1"/>
</dbReference>
<dbReference type="EMBL" id="JACHMP010000001">
    <property type="protein sequence ID" value="MBB5817314.1"/>
    <property type="molecule type" value="Genomic_DNA"/>
</dbReference>
<dbReference type="InterPro" id="IPR001242">
    <property type="entry name" value="Condensation_dom"/>
</dbReference>
<dbReference type="Gene3D" id="3.40.50.150">
    <property type="entry name" value="Vaccinia Virus protein VP39"/>
    <property type="match status" value="1"/>
</dbReference>
<keyword evidence="2" id="KW-0596">Phosphopantetheine</keyword>
<dbReference type="GO" id="GO:0044550">
    <property type="term" value="P:secondary metabolite biosynthetic process"/>
    <property type="evidence" value="ECO:0007669"/>
    <property type="project" value="TreeGrafter"/>
</dbReference>